<organism evidence="1 2">
    <name type="scientific">Bacillus cereus (strain 03BB102)</name>
    <dbReference type="NCBI Taxonomy" id="572264"/>
    <lineage>
        <taxon>Bacteria</taxon>
        <taxon>Bacillati</taxon>
        <taxon>Bacillota</taxon>
        <taxon>Bacilli</taxon>
        <taxon>Bacillales</taxon>
        <taxon>Bacillaceae</taxon>
        <taxon>Bacillus</taxon>
        <taxon>Bacillus cereus group</taxon>
    </lineage>
</organism>
<sequence length="89" mass="10824">MEFEGMQGYYYHIDSPQNAMRKLEEPNVIVIEKLVQSNQIIEPILWILRFENVTNVEYKKYLELMEYKVTKNSNSKMLKQIEEYRDLML</sequence>
<evidence type="ECO:0000313" key="1">
    <source>
        <dbReference type="EMBL" id="ACO28037.1"/>
    </source>
</evidence>
<dbReference type="KEGG" id="bcx:BCA_2073"/>
<gene>
    <name evidence="1" type="ordered locus">BCA_2073</name>
</gene>
<dbReference type="EMBL" id="CP001407">
    <property type="protein sequence ID" value="ACO28037.1"/>
    <property type="molecule type" value="Genomic_DNA"/>
</dbReference>
<name>A0A158RLQ1_BACC3</name>
<protein>
    <submittedName>
        <fullName evidence="1">Uncharacterized protein</fullName>
    </submittedName>
</protein>
<dbReference type="AlphaFoldDB" id="A0A158RLQ1"/>
<evidence type="ECO:0000313" key="2">
    <source>
        <dbReference type="Proteomes" id="UP000002210"/>
    </source>
</evidence>
<proteinExistence type="predicted"/>
<reference evidence="1 2" key="1">
    <citation type="submission" date="2009-02" db="EMBL/GenBank/DDBJ databases">
        <title>Genome sequence of Bacillus cereus 03BB102.</title>
        <authorList>
            <person name="Dodson R.J."/>
            <person name="Jackson P."/>
            <person name="Munk A.C."/>
            <person name="Brettin T."/>
            <person name="Bruce D."/>
            <person name="Detter C."/>
            <person name="Tapia R."/>
            <person name="Han C."/>
            <person name="Sutton G."/>
            <person name="Sims D."/>
        </authorList>
    </citation>
    <scope>NUCLEOTIDE SEQUENCE [LARGE SCALE GENOMIC DNA]</scope>
    <source>
        <strain evidence="1 2">03BB102</strain>
    </source>
</reference>
<accession>A0A158RLQ1</accession>
<dbReference type="Proteomes" id="UP000002210">
    <property type="component" value="Chromosome"/>
</dbReference>